<reference evidence="1 2" key="1">
    <citation type="journal article" date="2019" name="New Phytol.">
        <title>Comparative genomics reveals unique wood-decay strategies and fruiting body development in the Schizophyllaceae.</title>
        <authorList>
            <person name="Almasi E."/>
            <person name="Sahu N."/>
            <person name="Krizsan K."/>
            <person name="Balint B."/>
            <person name="Kovacs G.M."/>
            <person name="Kiss B."/>
            <person name="Cseklye J."/>
            <person name="Drula E."/>
            <person name="Henrissat B."/>
            <person name="Nagy I."/>
            <person name="Chovatia M."/>
            <person name="Adam C."/>
            <person name="LaButti K."/>
            <person name="Lipzen A."/>
            <person name="Riley R."/>
            <person name="Grigoriev I.V."/>
            <person name="Nagy L.G."/>
        </authorList>
    </citation>
    <scope>NUCLEOTIDE SEQUENCE [LARGE SCALE GENOMIC DNA]</scope>
    <source>
        <strain evidence="1 2">NL-1724</strain>
    </source>
</reference>
<gene>
    <name evidence="1" type="ORF">BD626DRAFT_634049</name>
</gene>
<dbReference type="InterPro" id="IPR032675">
    <property type="entry name" value="LRR_dom_sf"/>
</dbReference>
<evidence type="ECO:0000313" key="2">
    <source>
        <dbReference type="Proteomes" id="UP000320762"/>
    </source>
</evidence>
<dbReference type="OrthoDB" id="2269034at2759"/>
<comment type="caution">
    <text evidence="1">The sequence shown here is derived from an EMBL/GenBank/DDBJ whole genome shotgun (WGS) entry which is preliminary data.</text>
</comment>
<evidence type="ECO:0000313" key="1">
    <source>
        <dbReference type="EMBL" id="TRM58362.1"/>
    </source>
</evidence>
<proteinExistence type="predicted"/>
<dbReference type="EMBL" id="VDMD01000036">
    <property type="protein sequence ID" value="TRM58362.1"/>
    <property type="molecule type" value="Genomic_DNA"/>
</dbReference>
<organism evidence="1 2">
    <name type="scientific">Schizophyllum amplum</name>
    <dbReference type="NCBI Taxonomy" id="97359"/>
    <lineage>
        <taxon>Eukaryota</taxon>
        <taxon>Fungi</taxon>
        <taxon>Dikarya</taxon>
        <taxon>Basidiomycota</taxon>
        <taxon>Agaricomycotina</taxon>
        <taxon>Agaricomycetes</taxon>
        <taxon>Agaricomycetidae</taxon>
        <taxon>Agaricales</taxon>
        <taxon>Schizophyllaceae</taxon>
        <taxon>Schizophyllum</taxon>
    </lineage>
</organism>
<keyword evidence="2" id="KW-1185">Reference proteome</keyword>
<accession>A0A550C0N3</accession>
<dbReference type="Proteomes" id="UP000320762">
    <property type="component" value="Unassembled WGS sequence"/>
</dbReference>
<protein>
    <submittedName>
        <fullName evidence="1">Uncharacterized protein</fullName>
    </submittedName>
</protein>
<dbReference type="AlphaFoldDB" id="A0A550C0N3"/>
<name>A0A550C0N3_9AGAR</name>
<dbReference type="Gene3D" id="3.80.10.10">
    <property type="entry name" value="Ribonuclease Inhibitor"/>
    <property type="match status" value="1"/>
</dbReference>
<dbReference type="SUPFAM" id="SSF52047">
    <property type="entry name" value="RNI-like"/>
    <property type="match status" value="1"/>
</dbReference>
<dbReference type="Gene3D" id="1.20.1280.50">
    <property type="match status" value="1"/>
</dbReference>
<sequence length="478" mass="53164">MSRYEAVTDSAVQDSFVETSTDPLSCEATRIEGARSPFSTEDQSPISRLPMELLSKIFLYIVSDKWLDDSNTTKIVVKTLARVCAAWRAAAHGTAGLWTVINSKESHVSLDDQLAYSAALPLHLDHWEADLPRNVVLSRFLGQVGVHMQRVESLFFSTTCESLAAIPVQNMPALLRAHIIYTRRYNPNILNFLANATALTDLTLQGARCNMTSHVDALRSPSFPSLTRMTLVLDSNVRPEWFLSTIAQCGTANLTFLDLAFSSLSSRAAPALDFAPDVLTLPVLRTLVIANENHKMLRHMHAPQLESIVFRDMYDIGDPFVSFGRFLAHTPLPSVRTLELHETNGDYSALLACLALLPDLDRMAITWGHIDSMFVMVEVYDHFEGPLTEELLDRMTGDSERPPLVPRLTSVDFNISHDNCMKISKPALRRFIRSRRAPSVRGGCSVAALEKVRVAGIYDTDNDFECDGDRDGAVHSVE</sequence>